<proteinExistence type="predicted"/>
<dbReference type="EMBL" id="JAYRBN010000100">
    <property type="protein sequence ID" value="KAL2727480.1"/>
    <property type="molecule type" value="Genomic_DNA"/>
</dbReference>
<evidence type="ECO:0000313" key="2">
    <source>
        <dbReference type="EMBL" id="KAL2727480.1"/>
    </source>
</evidence>
<feature type="compositionally biased region" description="Basic and acidic residues" evidence="1">
    <location>
        <begin position="81"/>
        <end position="92"/>
    </location>
</feature>
<comment type="caution">
    <text evidence="2">The sequence shown here is derived from an EMBL/GenBank/DDBJ whole genome shotgun (WGS) entry which is preliminary data.</text>
</comment>
<dbReference type="Proteomes" id="UP001607303">
    <property type="component" value="Unassembled WGS sequence"/>
</dbReference>
<name>A0ABD2B445_VESMC</name>
<organism evidence="2 3">
    <name type="scientific">Vespula maculifrons</name>
    <name type="common">Eastern yellow jacket</name>
    <name type="synonym">Wasp</name>
    <dbReference type="NCBI Taxonomy" id="7453"/>
    <lineage>
        <taxon>Eukaryota</taxon>
        <taxon>Metazoa</taxon>
        <taxon>Ecdysozoa</taxon>
        <taxon>Arthropoda</taxon>
        <taxon>Hexapoda</taxon>
        <taxon>Insecta</taxon>
        <taxon>Pterygota</taxon>
        <taxon>Neoptera</taxon>
        <taxon>Endopterygota</taxon>
        <taxon>Hymenoptera</taxon>
        <taxon>Apocrita</taxon>
        <taxon>Aculeata</taxon>
        <taxon>Vespoidea</taxon>
        <taxon>Vespidae</taxon>
        <taxon>Vespinae</taxon>
        <taxon>Vespula</taxon>
    </lineage>
</organism>
<accession>A0ABD2B445</accession>
<sequence>MNRETATSSRLSRVKIPTRYMTLLPGLELITTQKRRPYPRAHMPCTQIAGSLLRLKFHCTLSASSSLFSSNKKMKKPKRSHSTECRVERDGSERTESIRLIVSNRRKKSQEGVHTLEFHLSVKITAEYGAVILFIATSHRIITTSA</sequence>
<dbReference type="AlphaFoldDB" id="A0ABD2B445"/>
<protein>
    <submittedName>
        <fullName evidence="2">Uncharacterized protein</fullName>
    </submittedName>
</protein>
<gene>
    <name evidence="2" type="ORF">V1477_016756</name>
</gene>
<evidence type="ECO:0000256" key="1">
    <source>
        <dbReference type="SAM" id="MobiDB-lite"/>
    </source>
</evidence>
<reference evidence="2 3" key="1">
    <citation type="journal article" date="2024" name="Ann. Entomol. Soc. Am.">
        <title>Genomic analyses of the southern and eastern yellowjacket wasps (Hymenoptera: Vespidae) reveal evolutionary signatures of social life.</title>
        <authorList>
            <person name="Catto M.A."/>
            <person name="Caine P.B."/>
            <person name="Orr S.E."/>
            <person name="Hunt B.G."/>
            <person name="Goodisman M.A.D."/>
        </authorList>
    </citation>
    <scope>NUCLEOTIDE SEQUENCE [LARGE SCALE GENOMIC DNA]</scope>
    <source>
        <strain evidence="2">232</strain>
        <tissue evidence="2">Head and thorax</tissue>
    </source>
</reference>
<evidence type="ECO:0000313" key="3">
    <source>
        <dbReference type="Proteomes" id="UP001607303"/>
    </source>
</evidence>
<keyword evidence="3" id="KW-1185">Reference proteome</keyword>
<feature type="region of interest" description="Disordered" evidence="1">
    <location>
        <begin position="70"/>
        <end position="92"/>
    </location>
</feature>